<proteinExistence type="inferred from homology"/>
<dbReference type="Gene3D" id="3.40.190.10">
    <property type="entry name" value="Periplasmic binding protein-like II"/>
    <property type="match status" value="2"/>
</dbReference>
<evidence type="ECO:0000313" key="7">
    <source>
        <dbReference type="Proteomes" id="UP001057860"/>
    </source>
</evidence>
<protein>
    <submittedName>
        <fullName evidence="6">LysR family transcriptional regulator</fullName>
    </submittedName>
</protein>
<keyword evidence="2" id="KW-0805">Transcription regulation</keyword>
<dbReference type="RefSeq" id="WP_050134578.1">
    <property type="nucleotide sequence ID" value="NZ_CABHWS010000059.1"/>
</dbReference>
<evidence type="ECO:0000256" key="1">
    <source>
        <dbReference type="ARBA" id="ARBA00009437"/>
    </source>
</evidence>
<accession>A0ABY5ULU0</accession>
<evidence type="ECO:0000256" key="2">
    <source>
        <dbReference type="ARBA" id="ARBA00023015"/>
    </source>
</evidence>
<comment type="similarity">
    <text evidence="1">Belongs to the LysR transcriptional regulatory family.</text>
</comment>
<evidence type="ECO:0000313" key="6">
    <source>
        <dbReference type="EMBL" id="UWM44442.1"/>
    </source>
</evidence>
<dbReference type="Pfam" id="PF00126">
    <property type="entry name" value="HTH_1"/>
    <property type="match status" value="1"/>
</dbReference>
<reference evidence="6" key="1">
    <citation type="submission" date="2022-08" db="EMBL/GenBank/DDBJ databases">
        <authorList>
            <person name="Bogun A."/>
            <person name="Kislichkina A."/>
            <person name="Solomentsev V."/>
            <person name="Skryabin Y."/>
            <person name="Sizova A."/>
            <person name="Platonov M."/>
            <person name="Dentovskaya S."/>
        </authorList>
    </citation>
    <scope>NUCLEOTIDE SEQUENCE</scope>
    <source>
        <strain evidence="6">SCPM-O-B-7604</strain>
    </source>
</reference>
<dbReference type="PRINTS" id="PR00039">
    <property type="entry name" value="HTHLYSR"/>
</dbReference>
<dbReference type="InterPro" id="IPR036388">
    <property type="entry name" value="WH-like_DNA-bd_sf"/>
</dbReference>
<dbReference type="SUPFAM" id="SSF53850">
    <property type="entry name" value="Periplasmic binding protein-like II"/>
    <property type="match status" value="1"/>
</dbReference>
<dbReference type="SUPFAM" id="SSF46785">
    <property type="entry name" value="Winged helix' DNA-binding domain"/>
    <property type="match status" value="1"/>
</dbReference>
<dbReference type="InterPro" id="IPR000847">
    <property type="entry name" value="LysR_HTH_N"/>
</dbReference>
<dbReference type="InterPro" id="IPR005119">
    <property type="entry name" value="LysR_subst-bd"/>
</dbReference>
<dbReference type="InterPro" id="IPR036390">
    <property type="entry name" value="WH_DNA-bd_sf"/>
</dbReference>
<dbReference type="PANTHER" id="PTHR30118">
    <property type="entry name" value="HTH-TYPE TRANSCRIPTIONAL REGULATOR LEUO-RELATED"/>
    <property type="match status" value="1"/>
</dbReference>
<dbReference type="InterPro" id="IPR050389">
    <property type="entry name" value="LysR-type_TF"/>
</dbReference>
<keyword evidence="7" id="KW-1185">Reference proteome</keyword>
<feature type="domain" description="HTH lysR-type" evidence="5">
    <location>
        <begin position="7"/>
        <end position="64"/>
    </location>
</feature>
<dbReference type="GeneID" id="75141827"/>
<dbReference type="Gene3D" id="1.10.10.10">
    <property type="entry name" value="Winged helix-like DNA-binding domain superfamily/Winged helix DNA-binding domain"/>
    <property type="match status" value="1"/>
</dbReference>
<evidence type="ECO:0000259" key="5">
    <source>
        <dbReference type="PROSITE" id="PS50931"/>
    </source>
</evidence>
<keyword evidence="3" id="KW-0238">DNA-binding</keyword>
<organism evidence="6 7">
    <name type="scientific">Yersinia alsatica</name>
    <dbReference type="NCBI Taxonomy" id="2890317"/>
    <lineage>
        <taxon>Bacteria</taxon>
        <taxon>Pseudomonadati</taxon>
        <taxon>Pseudomonadota</taxon>
        <taxon>Gammaproteobacteria</taxon>
        <taxon>Enterobacterales</taxon>
        <taxon>Yersiniaceae</taxon>
        <taxon>Yersinia</taxon>
    </lineage>
</organism>
<evidence type="ECO:0000256" key="4">
    <source>
        <dbReference type="ARBA" id="ARBA00023163"/>
    </source>
</evidence>
<dbReference type="Pfam" id="PF03466">
    <property type="entry name" value="LysR_substrate"/>
    <property type="match status" value="1"/>
</dbReference>
<dbReference type="EMBL" id="CP104006">
    <property type="protein sequence ID" value="UWM44442.1"/>
    <property type="molecule type" value="Genomic_DNA"/>
</dbReference>
<dbReference type="PANTHER" id="PTHR30118:SF15">
    <property type="entry name" value="TRANSCRIPTIONAL REGULATORY PROTEIN"/>
    <property type="match status" value="1"/>
</dbReference>
<gene>
    <name evidence="6" type="ORF">N0H69_17470</name>
</gene>
<keyword evidence="4" id="KW-0804">Transcription</keyword>
<name>A0ABY5ULU0_9GAMM</name>
<dbReference type="PROSITE" id="PS50931">
    <property type="entry name" value="HTH_LYSR"/>
    <property type="match status" value="1"/>
</dbReference>
<sequence length="306" mass="33847">MNSLRAIDLNLLVVLEVLLTERHVSRAAQQLHMSQPAVSHALNRLRYLLDDELLVRGDGGFQLTSRALALIGPVQEVLSRVRGIVGPAHFDPAQARQRFRIAMSDYGAAMLLPRLLARLRQSAPGVDIVLVQASREQMLAQVMAGELDLALGVFPTLPQPLRSSLLFEEHFVCVADKTHPLVRKKNITLDDYLAQPHLLVSVQGESSGEVETVLAERGLQRRIAAIMPHFLLAPQAVVGTDLLLTIASRVVARQCDTQALQQLILPFTVPSFSFVQVWHGRNEDKNGHSWLRGQINDSARQGDNRG</sequence>
<dbReference type="Proteomes" id="UP001057860">
    <property type="component" value="Chromosome"/>
</dbReference>
<evidence type="ECO:0000256" key="3">
    <source>
        <dbReference type="ARBA" id="ARBA00023125"/>
    </source>
</evidence>